<feature type="region of interest" description="Disordered" evidence="1">
    <location>
        <begin position="634"/>
        <end position="660"/>
    </location>
</feature>
<evidence type="ECO:0000313" key="2">
    <source>
        <dbReference type="EMBL" id="CAE7234934.1"/>
    </source>
</evidence>
<organism evidence="2 3">
    <name type="scientific">Symbiodinium natans</name>
    <dbReference type="NCBI Taxonomy" id="878477"/>
    <lineage>
        <taxon>Eukaryota</taxon>
        <taxon>Sar</taxon>
        <taxon>Alveolata</taxon>
        <taxon>Dinophyceae</taxon>
        <taxon>Suessiales</taxon>
        <taxon>Symbiodiniaceae</taxon>
        <taxon>Symbiodinium</taxon>
    </lineage>
</organism>
<dbReference type="EMBL" id="CAJNDS010000802">
    <property type="protein sequence ID" value="CAE7234934.1"/>
    <property type="molecule type" value="Genomic_DNA"/>
</dbReference>
<comment type="caution">
    <text evidence="2">The sequence shown here is derived from an EMBL/GenBank/DDBJ whole genome shotgun (WGS) entry which is preliminary data.</text>
</comment>
<feature type="compositionally biased region" description="Polar residues" evidence="1">
    <location>
        <begin position="634"/>
        <end position="646"/>
    </location>
</feature>
<accession>A0A812L3S6</accession>
<evidence type="ECO:0000313" key="3">
    <source>
        <dbReference type="Proteomes" id="UP000604046"/>
    </source>
</evidence>
<reference evidence="2" key="1">
    <citation type="submission" date="2021-02" db="EMBL/GenBank/DDBJ databases">
        <authorList>
            <person name="Dougan E. K."/>
            <person name="Rhodes N."/>
            <person name="Thang M."/>
            <person name="Chan C."/>
        </authorList>
    </citation>
    <scope>NUCLEOTIDE SEQUENCE</scope>
</reference>
<dbReference type="AlphaFoldDB" id="A0A812L3S6"/>
<dbReference type="Proteomes" id="UP000604046">
    <property type="component" value="Unassembled WGS sequence"/>
</dbReference>
<dbReference type="OrthoDB" id="68437at2759"/>
<protein>
    <submittedName>
        <fullName evidence="2">Uncharacterized protein</fullName>
    </submittedName>
</protein>
<sequence length="983" mass="109892">MEKWPWRESAASATSESPPSVLAEVFKRAELAGLVWSSTCTWVGHPEAFSRPQVSFFTLMALEDDLEEHGYHLMALPLLCLHCQLASAFESPSVKLAVACTAKLRLARFAAACRLREYSKALQAEAELDLQELPKTFSSFKEELEQVRSQRAGRSGADTPDPPWLTVQLPKGDQHRVATPWSIGQLYAYQVWAELGKECLHHAELWMACTLTSEAEHHARVHGDGRTLRDLAVTRARIAMMEGQHGEVIRALHELEEASVLLADAHDARKETLPAITALQEAVVAIQASPGSTPPEKAKQAMGSIGGSTFKPGGSDTGGFQPSSKQVLAHCSVSVRQLHAEVSKLRATQVTTKEWVKDLQAAFDQHLHIGQQLLAAGFYRRHVMECLSFLELMFPLVEAKEADFTRDPQNCRELSYSALEEYAGRMEQAVLAVRTSRDALLTLTLPVEGMEQNLSLPSETLLARLDIWEARVLALRRSFSGNARLHRRLLHLRKVIDPKTTDIFIASKNSGGFFGSSIADRISGGRESSSMDDQSVVERWLKLMNEQIDEEDKMSNQARDMTEVEDSLAKGAIKFDQIQVVPDGVEATIAARAEMGRLQMELSTRQATLVRSAGKNLDEDAPVAAANRIWDSLQSPDPTEVYQPTQEAEESKEEAKEPAGEEATTLAAKHALNNRCLFAAKRAFEVLACQAYGLSVPMASFEFLCWLQSTEVCMREERLFKEKLPEDHDERVQLYLLRNLEQRWPFPEEIGTYKAIRQRLETESPFFQRLQLDKLPSIEEILLSHLPALTLVVTLQFRSNYIYVGAVLSPDAGDRAERVQQLQPMVSRHMVHPAEVQTSINRILSTNSQIEKQLLSSPEVDPALQENIRMVVEEFDEHLMEPLSRRLEGHFWQCGLHAELPATPNPRQLLLLPDASLANLPLETMPSLLRLFGERGAECILRDHSLHMMAKRARDSADVSADSSPLKAALALWACTYGFRMAQ</sequence>
<evidence type="ECO:0000256" key="1">
    <source>
        <dbReference type="SAM" id="MobiDB-lite"/>
    </source>
</evidence>
<gene>
    <name evidence="2" type="ORF">SNAT2548_LOCUS9962</name>
</gene>
<keyword evidence="3" id="KW-1185">Reference proteome</keyword>
<proteinExistence type="predicted"/>
<name>A0A812L3S6_9DINO</name>